<sequence length="311" mass="33576">MSSIVAVAGGTGGLGRTIVGAIVGDGKYEVIVLSRKADAEKEKEIGVRIVPVDYTSVDALVKVLEENKVDTILATVNGQADPEVNLIAAADKATSTKRYVPTVWGVKIPDEMAALSSISKAKHAILAALAGTTSLEYTVWYPGFFSDYYVAPNVKTHMSIINVVIDVPNNTAAIPGSGDVLVVLTHSSDIAKFAAASLALPKWQPETYLIGDKVTWNEVLAIAEEAKGVKFQVAYDSIETLKSGKVTELPGNVAMYPFLPKEQFQSILSMFGILFSSGYYDFKPEHPINESFPEIKTRTVKELMTEAWKGK</sequence>
<reference evidence="7" key="3">
    <citation type="submission" date="2025-04" db="UniProtKB">
        <authorList>
            <consortium name="RefSeq"/>
        </authorList>
    </citation>
    <scope>IDENTIFICATION</scope>
    <source>
        <strain evidence="7">CBS 781.70</strain>
    </source>
</reference>
<feature type="domain" description="NmrA-like" evidence="4">
    <location>
        <begin position="2"/>
        <end position="281"/>
    </location>
</feature>
<proteinExistence type="inferred from homology"/>
<reference evidence="7" key="2">
    <citation type="submission" date="2020-04" db="EMBL/GenBank/DDBJ databases">
        <authorList>
            <consortium name="NCBI Genome Project"/>
        </authorList>
    </citation>
    <scope>NUCLEOTIDE SEQUENCE</scope>
    <source>
        <strain evidence="7">CBS 781.70</strain>
    </source>
</reference>
<dbReference type="GO" id="GO:0016491">
    <property type="term" value="F:oxidoreductase activity"/>
    <property type="evidence" value="ECO:0007669"/>
    <property type="project" value="UniProtKB-KW"/>
</dbReference>
<dbReference type="Gene3D" id="3.90.25.10">
    <property type="entry name" value="UDP-galactose 4-epimerase, domain 1"/>
    <property type="match status" value="1"/>
</dbReference>
<keyword evidence="3" id="KW-0560">Oxidoreductase</keyword>
<evidence type="ECO:0000256" key="2">
    <source>
        <dbReference type="ARBA" id="ARBA00022857"/>
    </source>
</evidence>
<dbReference type="EMBL" id="ML975198">
    <property type="protein sequence ID" value="KAF1807933.1"/>
    <property type="molecule type" value="Genomic_DNA"/>
</dbReference>
<dbReference type="AlphaFoldDB" id="A0A6G1FQ93"/>
<dbReference type="Gene3D" id="3.40.50.720">
    <property type="entry name" value="NAD(P)-binding Rossmann-like Domain"/>
    <property type="match status" value="1"/>
</dbReference>
<dbReference type="InterPro" id="IPR008030">
    <property type="entry name" value="NmrA-like"/>
</dbReference>
<protein>
    <submittedName>
        <fullName evidence="5 7">NAD(P)-binding protein</fullName>
    </submittedName>
</protein>
<dbReference type="GeneID" id="54423212"/>
<accession>A0A6G1FQ93</accession>
<reference evidence="5 7" key="1">
    <citation type="submission" date="2020-01" db="EMBL/GenBank/DDBJ databases">
        <authorList>
            <consortium name="DOE Joint Genome Institute"/>
            <person name="Haridas S."/>
            <person name="Albert R."/>
            <person name="Binder M."/>
            <person name="Bloem J."/>
            <person name="Labutti K."/>
            <person name="Salamov A."/>
            <person name="Andreopoulos B."/>
            <person name="Baker S.E."/>
            <person name="Barry K."/>
            <person name="Bills G."/>
            <person name="Bluhm B.H."/>
            <person name="Cannon C."/>
            <person name="Castanera R."/>
            <person name="Culley D.E."/>
            <person name="Daum C."/>
            <person name="Ezra D."/>
            <person name="Gonzalez J.B."/>
            <person name="Henrissat B."/>
            <person name="Kuo A."/>
            <person name="Liang C."/>
            <person name="Lipzen A."/>
            <person name="Lutzoni F."/>
            <person name="Magnuson J."/>
            <person name="Mondo S."/>
            <person name="Nolan M."/>
            <person name="Ohm R."/>
            <person name="Pangilinan J."/>
            <person name="Park H.-J."/>
            <person name="Ramirez L."/>
            <person name="Alfaro M."/>
            <person name="Sun H."/>
            <person name="Tritt A."/>
            <person name="Yoshinaga Y."/>
            <person name="Zwiers L.-H."/>
            <person name="Turgeon B.G."/>
            <person name="Goodwin S.B."/>
            <person name="Spatafora J.W."/>
            <person name="Crous P.W."/>
            <person name="Grigoriev I.V."/>
        </authorList>
    </citation>
    <scope>NUCLEOTIDE SEQUENCE</scope>
    <source>
        <strain evidence="5 7">CBS 781.70</strain>
    </source>
</reference>
<dbReference type="PANTHER" id="PTHR47706">
    <property type="entry name" value="NMRA-LIKE FAMILY PROTEIN"/>
    <property type="match status" value="1"/>
</dbReference>
<evidence type="ECO:0000256" key="1">
    <source>
        <dbReference type="ARBA" id="ARBA00005725"/>
    </source>
</evidence>
<dbReference type="InterPro" id="IPR036291">
    <property type="entry name" value="NAD(P)-bd_dom_sf"/>
</dbReference>
<dbReference type="InterPro" id="IPR051609">
    <property type="entry name" value="NmrA/Isoflavone_reductase-like"/>
</dbReference>
<evidence type="ECO:0000259" key="4">
    <source>
        <dbReference type="Pfam" id="PF05368"/>
    </source>
</evidence>
<dbReference type="SUPFAM" id="SSF51735">
    <property type="entry name" value="NAD(P)-binding Rossmann-fold domains"/>
    <property type="match status" value="1"/>
</dbReference>
<evidence type="ECO:0000256" key="3">
    <source>
        <dbReference type="ARBA" id="ARBA00023002"/>
    </source>
</evidence>
<comment type="similarity">
    <text evidence="1">Belongs to the NmrA-type oxidoreductase family. Isoflavone reductase subfamily.</text>
</comment>
<dbReference type="RefSeq" id="XP_033529564.1">
    <property type="nucleotide sequence ID" value="XM_033682642.1"/>
</dbReference>
<dbReference type="Pfam" id="PF05368">
    <property type="entry name" value="NmrA"/>
    <property type="match status" value="1"/>
</dbReference>
<keyword evidence="2" id="KW-0521">NADP</keyword>
<dbReference type="PANTHER" id="PTHR47706:SF4">
    <property type="entry name" value="NMRA-LIKE DOMAIN-CONTAINING PROTEIN"/>
    <property type="match status" value="1"/>
</dbReference>
<name>A0A6G1FQ93_9PEZI</name>
<organism evidence="5">
    <name type="scientific">Eremomyces bilateralis CBS 781.70</name>
    <dbReference type="NCBI Taxonomy" id="1392243"/>
    <lineage>
        <taxon>Eukaryota</taxon>
        <taxon>Fungi</taxon>
        <taxon>Dikarya</taxon>
        <taxon>Ascomycota</taxon>
        <taxon>Pezizomycotina</taxon>
        <taxon>Dothideomycetes</taxon>
        <taxon>Dothideomycetes incertae sedis</taxon>
        <taxon>Eremomycetales</taxon>
        <taxon>Eremomycetaceae</taxon>
        <taxon>Eremomyces</taxon>
    </lineage>
</organism>
<dbReference type="Proteomes" id="UP000504638">
    <property type="component" value="Unplaced"/>
</dbReference>
<keyword evidence="6" id="KW-1185">Reference proteome</keyword>
<evidence type="ECO:0000313" key="5">
    <source>
        <dbReference type="EMBL" id="KAF1807933.1"/>
    </source>
</evidence>
<evidence type="ECO:0000313" key="7">
    <source>
        <dbReference type="RefSeq" id="XP_033529564.1"/>
    </source>
</evidence>
<dbReference type="OrthoDB" id="10000533at2759"/>
<evidence type="ECO:0000313" key="6">
    <source>
        <dbReference type="Proteomes" id="UP000504638"/>
    </source>
</evidence>
<gene>
    <name evidence="5 7" type="ORF">P152DRAFT_510101</name>
</gene>